<protein>
    <submittedName>
        <fullName evidence="2">Uncharacterized protein</fullName>
    </submittedName>
</protein>
<dbReference type="EMBL" id="KE164160">
    <property type="protein sequence ID" value="EPQ15578.1"/>
    <property type="molecule type" value="Genomic_DNA"/>
</dbReference>
<evidence type="ECO:0000313" key="2">
    <source>
        <dbReference type="EMBL" id="EPQ15578.1"/>
    </source>
</evidence>
<keyword evidence="3" id="KW-1185">Reference proteome</keyword>
<name>S7PX87_MYOBR</name>
<dbReference type="AlphaFoldDB" id="S7PX87"/>
<evidence type="ECO:0000256" key="1">
    <source>
        <dbReference type="SAM" id="MobiDB-lite"/>
    </source>
</evidence>
<reference evidence="2 3" key="1">
    <citation type="journal article" date="2013" name="Nat. Commun.">
        <title>Genome analysis reveals insights into physiology and longevity of the Brandt's bat Myotis brandtii.</title>
        <authorList>
            <person name="Seim I."/>
            <person name="Fang X."/>
            <person name="Xiong Z."/>
            <person name="Lobanov A.V."/>
            <person name="Huang Z."/>
            <person name="Ma S."/>
            <person name="Feng Y."/>
            <person name="Turanov A.A."/>
            <person name="Zhu Y."/>
            <person name="Lenz T.L."/>
            <person name="Gerashchenko M.V."/>
            <person name="Fan D."/>
            <person name="Hee Yim S."/>
            <person name="Yao X."/>
            <person name="Jordan D."/>
            <person name="Xiong Y."/>
            <person name="Ma Y."/>
            <person name="Lyapunov A.N."/>
            <person name="Chen G."/>
            <person name="Kulakova O.I."/>
            <person name="Sun Y."/>
            <person name="Lee S.G."/>
            <person name="Bronson R.T."/>
            <person name="Moskalev A.A."/>
            <person name="Sunyaev S.R."/>
            <person name="Zhang G."/>
            <person name="Krogh A."/>
            <person name="Wang J."/>
            <person name="Gladyshev V.N."/>
        </authorList>
    </citation>
    <scope>NUCLEOTIDE SEQUENCE [LARGE SCALE GENOMIC DNA]</scope>
</reference>
<gene>
    <name evidence="2" type="ORF">D623_10014956</name>
</gene>
<sequence length="118" mass="12281">MGPSHSDPLSAILFSTAPATLNTRLASPPYEVPLIFRSLWNECWCGGDRVCLAPDASPGPGQRPEAGSRGLCKPSRVSEHHGAIFDATANTDFPHLTGLAEDLGNPQGLGILAAPPPA</sequence>
<feature type="region of interest" description="Disordered" evidence="1">
    <location>
        <begin position="54"/>
        <end position="73"/>
    </location>
</feature>
<accession>S7PX87</accession>
<dbReference type="Proteomes" id="UP000052978">
    <property type="component" value="Unassembled WGS sequence"/>
</dbReference>
<proteinExistence type="predicted"/>
<organism evidence="2 3">
    <name type="scientific">Myotis brandtii</name>
    <name type="common">Brandt's bat</name>
    <dbReference type="NCBI Taxonomy" id="109478"/>
    <lineage>
        <taxon>Eukaryota</taxon>
        <taxon>Metazoa</taxon>
        <taxon>Chordata</taxon>
        <taxon>Craniata</taxon>
        <taxon>Vertebrata</taxon>
        <taxon>Euteleostomi</taxon>
        <taxon>Mammalia</taxon>
        <taxon>Eutheria</taxon>
        <taxon>Laurasiatheria</taxon>
        <taxon>Chiroptera</taxon>
        <taxon>Yangochiroptera</taxon>
        <taxon>Vespertilionidae</taxon>
        <taxon>Myotis</taxon>
    </lineage>
</organism>
<evidence type="ECO:0000313" key="3">
    <source>
        <dbReference type="Proteomes" id="UP000052978"/>
    </source>
</evidence>